<dbReference type="AlphaFoldDB" id="A0A5E4ZBD4"/>
<feature type="region of interest" description="Disordered" evidence="1">
    <location>
        <begin position="140"/>
        <end position="163"/>
    </location>
</feature>
<dbReference type="InterPro" id="IPR025157">
    <property type="entry name" value="Hemagglutinin_rpt"/>
</dbReference>
<evidence type="ECO:0000313" key="3">
    <source>
        <dbReference type="Proteomes" id="UP000343317"/>
    </source>
</evidence>
<gene>
    <name evidence="2" type="primary">cdiA2_3</name>
    <name evidence="2" type="ORF">PHO31112_05361</name>
</gene>
<accession>A0A5E4ZBD4</accession>
<dbReference type="EMBL" id="CABPSM010000035">
    <property type="protein sequence ID" value="VVE58691.1"/>
    <property type="molecule type" value="Genomic_DNA"/>
</dbReference>
<name>A0A5E4ZBD4_9BURK</name>
<feature type="compositionally biased region" description="Polar residues" evidence="1">
    <location>
        <begin position="382"/>
        <end position="402"/>
    </location>
</feature>
<feature type="compositionally biased region" description="Polar residues" evidence="1">
    <location>
        <begin position="356"/>
        <end position="375"/>
    </location>
</feature>
<feature type="region of interest" description="Disordered" evidence="1">
    <location>
        <begin position="772"/>
        <end position="816"/>
    </location>
</feature>
<feature type="region of interest" description="Disordered" evidence="1">
    <location>
        <begin position="343"/>
        <end position="402"/>
    </location>
</feature>
<proteinExistence type="predicted"/>
<dbReference type="EC" id="3.1.-.-" evidence="2"/>
<dbReference type="GO" id="GO:0016787">
    <property type="term" value="F:hydrolase activity"/>
    <property type="evidence" value="ECO:0007669"/>
    <property type="project" value="UniProtKB-KW"/>
</dbReference>
<dbReference type="Proteomes" id="UP000343317">
    <property type="component" value="Unassembled WGS sequence"/>
</dbReference>
<protein>
    <submittedName>
        <fullName evidence="2">tRNA nuclease CdiA-2</fullName>
        <ecNumber evidence="2">3.1.-.-</ecNumber>
    </submittedName>
</protein>
<evidence type="ECO:0000256" key="1">
    <source>
        <dbReference type="SAM" id="MobiDB-lite"/>
    </source>
</evidence>
<keyword evidence="3" id="KW-1185">Reference proteome</keyword>
<organism evidence="2 3">
    <name type="scientific">Pandoraea horticolens</name>
    <dbReference type="NCBI Taxonomy" id="2508298"/>
    <lineage>
        <taxon>Bacteria</taxon>
        <taxon>Pseudomonadati</taxon>
        <taxon>Pseudomonadota</taxon>
        <taxon>Betaproteobacteria</taxon>
        <taxon>Burkholderiales</taxon>
        <taxon>Burkholderiaceae</taxon>
        <taxon>Pandoraea</taxon>
    </lineage>
</organism>
<sequence>MFKSPGFTLAVKSPVIDAIQNVTNQVKSAADSGGDARVSALRGYAAASGAVGAFGEAKGALSALEAGKTPEVKVELSWGSSSSKSTSSFDGTTNVGSQIKAGGTAAFIATGDAGSGKGNVNIVGSNVDAKDVLLQATNQVNLRNSTDTESTRSENESKSGSFGVSFGTSGWGASASLSRAHGEANSDSAFQNNTHINAGNTAVIVSGGDTNIVGANVNADKVVARVGGDLKVASVQDTSESAAHQESVGGGMSVSMGGASGSFNYSRGNASGSYAGVAEQSGIQAGSGGFDVNVAGNTDLKGAYIASTAEPSKNQLTTGTLTFSDIQNHSDYSANSSGFGGGFSMGNGGANERRTGPSSGKNTGGLSPMLPQSESGSERGTTRSGVSDGTITLTNGASQTQDLASLNRETSSLNQTVSRTPDLQKALDGQSRLMGAATAAGEAVARDIGTYADKKAGEAEKLAGSTKDPALKAKYEQEAKDWSEGGDSRALMHTAGGAIVAGLGGGNALGGALGAGATSKLGKVLNDLSDQIRDSHPTGNADIDQALGQIVATSVGTVAGAAAGGTSGGFTGYNVDRFNRQLHPTEEQAIHDAAGGDKKKEERLTQAACYRVQCWAQYSPNSDEYLQHYVSVQDARGLTAELAWVDSQTKPGLFDYTRSDRFGDSVRSQIDEASGGVRRVGRDAMELLTDPMKALGQAAGQMQADALAKASERPEALIAQGVANGLNAVLGGGAGKPPTTNQGAVLAQGTAGAEVAAGMGTPVNLPDNVTAAAGGDKNRLPIPDVTKGDNGLQVESNPKHTPGMGGNRPNAGTEPKNSLDLFNSSVAGGDRTRYAIDSNGNINRFSTDGNGVYHWSGSTGDPSAPMNASNIPIEVRRSLGFKGK</sequence>
<reference evidence="2 3" key="1">
    <citation type="submission" date="2019-08" db="EMBL/GenBank/DDBJ databases">
        <authorList>
            <person name="Peeters C."/>
        </authorList>
    </citation>
    <scope>NUCLEOTIDE SEQUENCE [LARGE SCALE GENOMIC DNA]</scope>
    <source>
        <strain evidence="2 3">LMG 31112</strain>
    </source>
</reference>
<keyword evidence="2" id="KW-0378">Hydrolase</keyword>
<dbReference type="Pfam" id="PF13332">
    <property type="entry name" value="Fil_haemagg_2"/>
    <property type="match status" value="1"/>
</dbReference>
<evidence type="ECO:0000313" key="2">
    <source>
        <dbReference type="EMBL" id="VVE58691.1"/>
    </source>
</evidence>